<keyword evidence="2" id="KW-1133">Transmembrane helix</keyword>
<feature type="transmembrane region" description="Helical" evidence="2">
    <location>
        <begin position="40"/>
        <end position="63"/>
    </location>
</feature>
<evidence type="ECO:0000313" key="3">
    <source>
        <dbReference type="EMBL" id="EMB30742.1"/>
    </source>
</evidence>
<proteinExistence type="predicted"/>
<accession>A0A0E2EEU1</accession>
<feature type="region of interest" description="Disordered" evidence="1">
    <location>
        <begin position="1"/>
        <end position="23"/>
    </location>
</feature>
<dbReference type="AlphaFoldDB" id="A0A0E2EEU1"/>
<evidence type="ECO:0000256" key="1">
    <source>
        <dbReference type="SAM" id="MobiDB-lite"/>
    </source>
</evidence>
<dbReference type="RefSeq" id="WP_002685946.1">
    <property type="nucleotide sequence ID" value="NZ_CM001795.1"/>
</dbReference>
<dbReference type="PATRIC" id="fig|999432.5.peg.2522"/>
<sequence>MFFRDHDHSLKSKRRQAMEENEELNHLREEANLEKGDVPALIIAAITTLLPIAAVIVLAYYLISMFIFG</sequence>
<keyword evidence="2" id="KW-0812">Transmembrane</keyword>
<feature type="compositionally biased region" description="Basic and acidic residues" evidence="1">
    <location>
        <begin position="1"/>
        <end position="10"/>
    </location>
</feature>
<dbReference type="HOGENOM" id="CLU_2774764_0_0_12"/>
<dbReference type="Proteomes" id="UP000011705">
    <property type="component" value="Chromosome"/>
</dbReference>
<reference evidence="3" key="1">
    <citation type="submission" date="2012-01" db="EMBL/GenBank/DDBJ databases">
        <title>The Genome Sequence of Treponema denticola H-22.</title>
        <authorList>
            <consortium name="The Broad Institute Genome Sequencing Platform"/>
            <person name="Earl A."/>
            <person name="Ward D."/>
            <person name="Feldgarden M."/>
            <person name="Gevers D."/>
            <person name="Blanton J.M."/>
            <person name="Fenno C.J."/>
            <person name="Baranova O.V."/>
            <person name="Mathney J."/>
            <person name="Dewhirst F.E."/>
            <person name="Izard J."/>
            <person name="Young S.K."/>
            <person name="Zeng Q."/>
            <person name="Gargeya S."/>
            <person name="Fitzgerald M."/>
            <person name="Haas B."/>
            <person name="Abouelleil A."/>
            <person name="Alvarado L."/>
            <person name="Arachchi H.M."/>
            <person name="Berlin A."/>
            <person name="Chapman S.B."/>
            <person name="Gearin G."/>
            <person name="Goldberg J."/>
            <person name="Griggs A."/>
            <person name="Gujja S."/>
            <person name="Hansen M."/>
            <person name="Heiman D."/>
            <person name="Howarth C."/>
            <person name="Larimer J."/>
            <person name="Lui A."/>
            <person name="MacDonald P.J.P."/>
            <person name="McCowen C."/>
            <person name="Montmayeur A."/>
            <person name="Murphy C."/>
            <person name="Neiman D."/>
            <person name="Pearson M."/>
            <person name="Priest M."/>
            <person name="Roberts A."/>
            <person name="Saif S."/>
            <person name="Shea T."/>
            <person name="Sisk P."/>
            <person name="Stolte C."/>
            <person name="Sykes S."/>
            <person name="Wortman J."/>
            <person name="Nusbaum C."/>
            <person name="Birren B."/>
        </authorList>
    </citation>
    <scope>NUCLEOTIDE SEQUENCE [LARGE SCALE GENOMIC DNA]</scope>
    <source>
        <strain evidence="3">H-22</strain>
    </source>
</reference>
<evidence type="ECO:0000256" key="2">
    <source>
        <dbReference type="SAM" id="Phobius"/>
    </source>
</evidence>
<name>A0A0E2EEU1_TREDN</name>
<keyword evidence="2" id="KW-0472">Membrane</keyword>
<protein>
    <submittedName>
        <fullName evidence="3">Uncharacterized protein</fullName>
    </submittedName>
</protein>
<comment type="caution">
    <text evidence="3">The sequence shown here is derived from an EMBL/GenBank/DDBJ whole genome shotgun (WGS) entry which is preliminary data.</text>
</comment>
<organism evidence="3">
    <name type="scientific">Treponema denticola H-22</name>
    <dbReference type="NCBI Taxonomy" id="999432"/>
    <lineage>
        <taxon>Bacteria</taxon>
        <taxon>Pseudomonadati</taxon>
        <taxon>Spirochaetota</taxon>
        <taxon>Spirochaetia</taxon>
        <taxon>Spirochaetales</taxon>
        <taxon>Treponemataceae</taxon>
        <taxon>Treponema</taxon>
    </lineage>
</organism>
<gene>
    <name evidence="3" type="ORF">HMPREF9726_02427</name>
</gene>
<dbReference type="EMBL" id="AGDV01000021">
    <property type="protein sequence ID" value="EMB30742.1"/>
    <property type="molecule type" value="Genomic_DNA"/>
</dbReference>